<comment type="similarity">
    <text evidence="1">Belongs to the leucine-binding protein family.</text>
</comment>
<evidence type="ECO:0000256" key="2">
    <source>
        <dbReference type="ARBA" id="ARBA00022729"/>
    </source>
</evidence>
<gene>
    <name evidence="4" type="ORF">COV04_00255</name>
</gene>
<dbReference type="Pfam" id="PF13458">
    <property type="entry name" value="Peripla_BP_6"/>
    <property type="match status" value="1"/>
</dbReference>
<evidence type="ECO:0000313" key="4">
    <source>
        <dbReference type="EMBL" id="PJE76300.1"/>
    </source>
</evidence>
<name>A0A2M8LFS0_9BACT</name>
<keyword evidence="2" id="KW-0732">Signal</keyword>
<comment type="caution">
    <text evidence="4">The sequence shown here is derived from an EMBL/GenBank/DDBJ whole genome shotgun (WGS) entry which is preliminary data.</text>
</comment>
<accession>A0A2M8LFS0</accession>
<dbReference type="Gene3D" id="3.40.50.2300">
    <property type="match status" value="1"/>
</dbReference>
<dbReference type="SUPFAM" id="SSF53822">
    <property type="entry name" value="Periplasmic binding protein-like I"/>
    <property type="match status" value="1"/>
</dbReference>
<evidence type="ECO:0000259" key="3">
    <source>
        <dbReference type="Pfam" id="PF13458"/>
    </source>
</evidence>
<organism evidence="4 5">
    <name type="scientific">Candidatus Uhrbacteria bacterium CG10_big_fil_rev_8_21_14_0_10_48_11</name>
    <dbReference type="NCBI Taxonomy" id="1975037"/>
    <lineage>
        <taxon>Bacteria</taxon>
        <taxon>Candidatus Uhriibacteriota</taxon>
    </lineage>
</organism>
<reference evidence="4 5" key="1">
    <citation type="submission" date="2017-09" db="EMBL/GenBank/DDBJ databases">
        <title>Depth-based differentiation of microbial function through sediment-hosted aquifers and enrichment of novel symbionts in the deep terrestrial subsurface.</title>
        <authorList>
            <person name="Probst A.J."/>
            <person name="Ladd B."/>
            <person name="Jarett J.K."/>
            <person name="Geller-Mcgrath D.E."/>
            <person name="Sieber C.M."/>
            <person name="Emerson J.B."/>
            <person name="Anantharaman K."/>
            <person name="Thomas B.C."/>
            <person name="Malmstrom R."/>
            <person name="Stieglmeier M."/>
            <person name="Klingl A."/>
            <person name="Woyke T."/>
            <person name="Ryan C.M."/>
            <person name="Banfield J.F."/>
        </authorList>
    </citation>
    <scope>NUCLEOTIDE SEQUENCE [LARGE SCALE GENOMIC DNA]</scope>
    <source>
        <strain evidence="4">CG10_big_fil_rev_8_21_14_0_10_48_11</strain>
    </source>
</reference>
<dbReference type="Proteomes" id="UP000231152">
    <property type="component" value="Unassembled WGS sequence"/>
</dbReference>
<proteinExistence type="inferred from homology"/>
<feature type="domain" description="Leucine-binding protein" evidence="3">
    <location>
        <begin position="4"/>
        <end position="106"/>
    </location>
</feature>
<evidence type="ECO:0000313" key="5">
    <source>
        <dbReference type="Proteomes" id="UP000231152"/>
    </source>
</evidence>
<dbReference type="EMBL" id="PFET01000001">
    <property type="protein sequence ID" value="PJE76300.1"/>
    <property type="molecule type" value="Genomic_DNA"/>
</dbReference>
<dbReference type="InterPro" id="IPR028081">
    <property type="entry name" value="Leu-bd"/>
</dbReference>
<evidence type="ECO:0000256" key="1">
    <source>
        <dbReference type="ARBA" id="ARBA00010062"/>
    </source>
</evidence>
<dbReference type="AlphaFoldDB" id="A0A2M8LFS0"/>
<dbReference type="InterPro" id="IPR028082">
    <property type="entry name" value="Peripla_BP_I"/>
</dbReference>
<sequence>MVFAAILPLTGNSAEQGEWVRHGLTLAADETNHRSGRPIRFVFEDSQGGNASVAISAYQNLKLRDTFPAVFTWGSGVGLALTPVNEDEIVQTGLATSTPRIRRKMILPFKTTLRRWPRASM</sequence>
<protein>
    <recommendedName>
        <fullName evidence="3">Leucine-binding protein domain-containing protein</fullName>
    </recommendedName>
</protein>